<protein>
    <recommendedName>
        <fullName evidence="2">Methyltransferase domain-containing protein</fullName>
    </recommendedName>
</protein>
<evidence type="ECO:0000259" key="2">
    <source>
        <dbReference type="Pfam" id="PF13649"/>
    </source>
</evidence>
<evidence type="ECO:0000313" key="4">
    <source>
        <dbReference type="Proteomes" id="UP001642484"/>
    </source>
</evidence>
<organism evidence="3 4">
    <name type="scientific">Durusdinium trenchii</name>
    <dbReference type="NCBI Taxonomy" id="1381693"/>
    <lineage>
        <taxon>Eukaryota</taxon>
        <taxon>Sar</taxon>
        <taxon>Alveolata</taxon>
        <taxon>Dinophyceae</taxon>
        <taxon>Suessiales</taxon>
        <taxon>Symbiodiniaceae</taxon>
        <taxon>Durusdinium</taxon>
    </lineage>
</organism>
<evidence type="ECO:0000256" key="1">
    <source>
        <dbReference type="SAM" id="MobiDB-lite"/>
    </source>
</evidence>
<dbReference type="InterPro" id="IPR029063">
    <property type="entry name" value="SAM-dependent_MTases_sf"/>
</dbReference>
<dbReference type="PANTHER" id="PTHR14911:SF13">
    <property type="entry name" value="TRNA (GUANINE(6)-N2)-METHYLTRANSFERASE THUMP3"/>
    <property type="match status" value="1"/>
</dbReference>
<gene>
    <name evidence="3" type="ORF">CCMP2556_LOCUS11572</name>
</gene>
<feature type="domain" description="Methyltransferase" evidence="2">
    <location>
        <begin position="270"/>
        <end position="367"/>
    </location>
</feature>
<dbReference type="InterPro" id="IPR041698">
    <property type="entry name" value="Methyltransf_25"/>
</dbReference>
<dbReference type="SUPFAM" id="SSF53335">
    <property type="entry name" value="S-adenosyl-L-methionine-dependent methyltransferases"/>
    <property type="match status" value="1"/>
</dbReference>
<keyword evidence="4" id="KW-1185">Reference proteome</keyword>
<dbReference type="Pfam" id="PF13649">
    <property type="entry name" value="Methyltransf_25"/>
    <property type="match status" value="1"/>
</dbReference>
<dbReference type="CDD" id="cd02440">
    <property type="entry name" value="AdoMet_MTases"/>
    <property type="match status" value="1"/>
</dbReference>
<feature type="region of interest" description="Disordered" evidence="1">
    <location>
        <begin position="63"/>
        <end position="85"/>
    </location>
</feature>
<dbReference type="Gene3D" id="3.40.50.150">
    <property type="entry name" value="Vaccinia Virus protein VP39"/>
    <property type="match status" value="1"/>
</dbReference>
<accession>A0ABP0JJ56</accession>
<proteinExistence type="predicted"/>
<dbReference type="EMBL" id="CAXAMN010005557">
    <property type="protein sequence ID" value="CAK9014197.1"/>
    <property type="molecule type" value="Genomic_DNA"/>
</dbReference>
<feature type="compositionally biased region" description="Polar residues" evidence="1">
    <location>
        <begin position="65"/>
        <end position="85"/>
    </location>
</feature>
<sequence length="451" mass="49325">MSEPGLVPLTGRAPSQIVRLSSALDERRLRTSFLRAVQSSAAEATAANFRLRAAAAAAAAAQVAQRSPTAQRRPSGTQRRSRPTVTTLYGSDGLEEILYQELRRGGAVPTKLDRWWCVSGVAGVHPRSASRVIHSFALITDKDFAEFNSVMTAPDELSEYVQALLEPHALHKAVSALRAKMKVQRYNLRSSSDRTLDLKKVLGPSIRQGIDMKIGWRFDEKRPDVTLVVHLGRDYLAMGLEDARCQVRPSEALRGAMAFLASEAARGHAVVDPCCGQGSLLKLAQELWPKEPSRMLGQDVRQAALARAAEIGGRLELSRGDGGDLPLGDGEADAFLSDLPNAGTTEERSLLCQRVVAEASRVLRPDGRLVLMTGSPELLAQEVVKGAWRTVGAWPIRRRRATRSEEKVEQLVCLEKAAEEPKKAPKDLALKEESAPKKSEEIKALWERLGI</sequence>
<dbReference type="PANTHER" id="PTHR14911">
    <property type="entry name" value="THUMP DOMAIN-CONTAINING"/>
    <property type="match status" value="1"/>
</dbReference>
<evidence type="ECO:0000313" key="3">
    <source>
        <dbReference type="EMBL" id="CAK9014197.1"/>
    </source>
</evidence>
<comment type="caution">
    <text evidence="3">The sequence shown here is derived from an EMBL/GenBank/DDBJ whole genome shotgun (WGS) entry which is preliminary data.</text>
</comment>
<reference evidence="3 4" key="1">
    <citation type="submission" date="2024-02" db="EMBL/GenBank/DDBJ databases">
        <authorList>
            <person name="Chen Y."/>
            <person name="Shah S."/>
            <person name="Dougan E. K."/>
            <person name="Thang M."/>
            <person name="Chan C."/>
        </authorList>
    </citation>
    <scope>NUCLEOTIDE SEQUENCE [LARGE SCALE GENOMIC DNA]</scope>
</reference>
<name>A0ABP0JJ56_9DINO</name>
<dbReference type="Proteomes" id="UP001642484">
    <property type="component" value="Unassembled WGS sequence"/>
</dbReference>